<proteinExistence type="predicted"/>
<protein>
    <submittedName>
        <fullName evidence="1">Uncharacterized protein</fullName>
    </submittedName>
</protein>
<sequence length="73" mass="8288">MEHVPELMRNGAQPFSQTHNLISEILPDIRPCEMQTIYFQAMEDGPESLLSPIEAEFARRGLSPYATYSTDCI</sequence>
<dbReference type="EMBL" id="PZZN01000003">
    <property type="protein sequence ID" value="PTM44689.1"/>
    <property type="molecule type" value="Genomic_DNA"/>
</dbReference>
<gene>
    <name evidence="1" type="ORF">C8J24_2896</name>
</gene>
<comment type="caution">
    <text evidence="1">The sequence shown here is derived from an EMBL/GenBank/DDBJ whole genome shotgun (WGS) entry which is preliminary data.</text>
</comment>
<accession>A0A2T4YMQ7</accession>
<organism evidence="1 2">
    <name type="scientific">Sphingomonas aerolata</name>
    <dbReference type="NCBI Taxonomy" id="185951"/>
    <lineage>
        <taxon>Bacteria</taxon>
        <taxon>Pseudomonadati</taxon>
        <taxon>Pseudomonadota</taxon>
        <taxon>Alphaproteobacteria</taxon>
        <taxon>Sphingomonadales</taxon>
        <taxon>Sphingomonadaceae</taxon>
        <taxon>Sphingomonas</taxon>
    </lineage>
</organism>
<evidence type="ECO:0000313" key="2">
    <source>
        <dbReference type="Proteomes" id="UP000240996"/>
    </source>
</evidence>
<name>A0A2T4YMQ7_9SPHN</name>
<reference evidence="1 2" key="1">
    <citation type="submission" date="2018-04" db="EMBL/GenBank/DDBJ databases">
        <title>Genomic Encyclopedia of Type Strains, Phase III (KMG-III): the genomes of soil and plant-associated and newly described type strains.</title>
        <authorList>
            <person name="Whitman W."/>
        </authorList>
    </citation>
    <scope>NUCLEOTIDE SEQUENCE [LARGE SCALE GENOMIC DNA]</scope>
    <source>
        <strain evidence="1 2">NW12</strain>
    </source>
</reference>
<dbReference type="AlphaFoldDB" id="A0A2T4YMQ7"/>
<keyword evidence="2" id="KW-1185">Reference proteome</keyword>
<evidence type="ECO:0000313" key="1">
    <source>
        <dbReference type="EMBL" id="PTM44689.1"/>
    </source>
</evidence>
<dbReference type="Proteomes" id="UP000240996">
    <property type="component" value="Unassembled WGS sequence"/>
</dbReference>